<keyword evidence="2" id="KW-0472">Membrane</keyword>
<organism evidence="3 4">
    <name type="scientific">Streptomyces shenzhenensis</name>
    <dbReference type="NCBI Taxonomy" id="943815"/>
    <lineage>
        <taxon>Bacteria</taxon>
        <taxon>Bacillati</taxon>
        <taxon>Actinomycetota</taxon>
        <taxon>Actinomycetes</taxon>
        <taxon>Kitasatosporales</taxon>
        <taxon>Streptomycetaceae</taxon>
        <taxon>Streptomyces</taxon>
    </lineage>
</organism>
<feature type="transmembrane region" description="Helical" evidence="2">
    <location>
        <begin position="46"/>
        <end position="68"/>
    </location>
</feature>
<gene>
    <name evidence="3" type="ORF">CTZ28_45060</name>
</gene>
<feature type="region of interest" description="Disordered" evidence="1">
    <location>
        <begin position="1"/>
        <end position="33"/>
    </location>
</feature>
<feature type="compositionally biased region" description="Polar residues" evidence="1">
    <location>
        <begin position="19"/>
        <end position="29"/>
    </location>
</feature>
<keyword evidence="2" id="KW-0812">Transmembrane</keyword>
<evidence type="ECO:0000256" key="1">
    <source>
        <dbReference type="SAM" id="MobiDB-lite"/>
    </source>
</evidence>
<accession>A0A3M0HQ51</accession>
<comment type="caution">
    <text evidence="3">The sequence shown here is derived from an EMBL/GenBank/DDBJ whole genome shotgun (WGS) entry which is preliminary data.</text>
</comment>
<evidence type="ECO:0000313" key="4">
    <source>
        <dbReference type="Proteomes" id="UP000270471"/>
    </source>
</evidence>
<keyword evidence="2" id="KW-1133">Transmembrane helix</keyword>
<dbReference type="EMBL" id="PENI01000061">
    <property type="protein sequence ID" value="RMB79551.1"/>
    <property type="molecule type" value="Genomic_DNA"/>
</dbReference>
<dbReference type="RefSeq" id="WP_147481298.1">
    <property type="nucleotide sequence ID" value="NZ_PENI01000061.1"/>
</dbReference>
<evidence type="ECO:0000313" key="3">
    <source>
        <dbReference type="EMBL" id="RMB79551.1"/>
    </source>
</evidence>
<protein>
    <submittedName>
        <fullName evidence="3">Uncharacterized protein</fullName>
    </submittedName>
</protein>
<dbReference type="Proteomes" id="UP000270471">
    <property type="component" value="Unassembled WGS sequence"/>
</dbReference>
<dbReference type="AlphaFoldDB" id="A0A3M0HQ51"/>
<evidence type="ECO:0000256" key="2">
    <source>
        <dbReference type="SAM" id="Phobius"/>
    </source>
</evidence>
<reference evidence="3 4" key="1">
    <citation type="submission" date="2017-11" db="EMBL/GenBank/DDBJ databases">
        <title>Draft genome of actinobacteria isolated from guarana (Paullinia cupana (Mart.) Ducke.</title>
        <authorList>
            <person name="Siqueira K.A."/>
            <person name="Liotti R.G."/>
            <person name="Mendes T.A.O."/>
            <person name="Soares M.A."/>
        </authorList>
    </citation>
    <scope>NUCLEOTIDE SEQUENCE [LARGE SCALE GENOMIC DNA]</scope>
    <source>
        <strain evidence="3 4">193</strain>
    </source>
</reference>
<name>A0A3M0HQ51_9ACTN</name>
<sequence>MIGPSRQGPVKRSPGAVQDPSTGVESGQNGDFLEPSFSRSAPFQEFAMADVVFVVTTIAVFVLVALVAKGVTKL</sequence>
<proteinExistence type="predicted"/>
<keyword evidence="4" id="KW-1185">Reference proteome</keyword>